<dbReference type="AlphaFoldDB" id="A0A0U5H873"/>
<accession>A0A0U5H873</accession>
<evidence type="ECO:0000313" key="3">
    <source>
        <dbReference type="EMBL" id="CQH63418.1"/>
    </source>
</evidence>
<dbReference type="InterPro" id="IPR029058">
    <property type="entry name" value="AB_hydrolase_fold"/>
</dbReference>
<dbReference type="Pfam" id="PF20434">
    <property type="entry name" value="BD-FAE"/>
    <property type="match status" value="1"/>
</dbReference>
<dbReference type="KEGG" id="hhb:Hhub_4072"/>
<dbReference type="GeneID" id="26660421"/>
<name>A0A0U5H873_9EURY</name>
<dbReference type="Proteomes" id="UP000066737">
    <property type="component" value="Plasmid pSTJ001"/>
</dbReference>
<feature type="domain" description="BD-FAE-like" evidence="2">
    <location>
        <begin position="37"/>
        <end position="263"/>
    </location>
</feature>
<keyword evidence="4" id="KW-1185">Reference proteome</keyword>
<evidence type="ECO:0000313" key="4">
    <source>
        <dbReference type="Proteomes" id="UP000066737"/>
    </source>
</evidence>
<sequence>MVDHADGGDTDGDIEAEAVVTHADLTYAERDAGEMKLDLYSPDTERAVPLVVYVHGGGWVVETRKNTPDFERFAAEWDCAIASVSYRLAEVPEHVEPPLSVDPANETPRGVFPDQIVDVKAAIRWLRAHADEFGYDASAVAVWGASAGGHLAALAGVVDDIEDLAGDTYSTQALEPVVAPETSGRVQAVITWYPITDLRSLPDAEDGITSLLLDGSVAEHPDRARLASPVTHVTADSPPFLLVHGRADDVVPVEQSQALFDELAAPDAEAAFYELPDLGHVWGADSERTAMDILESEPRPDFRFTATPGFGETAAAEQPLDGQRPVGPEIIDAFLDRIRSSGSNS</sequence>
<gene>
    <name evidence="3" type="ORF">HHUB_4072</name>
</gene>
<protein>
    <submittedName>
        <fullName evidence="3">Alpha/beta hydrolase fold protein</fullName>
    </submittedName>
</protein>
<dbReference type="RefSeq" id="WP_059058440.1">
    <property type="nucleotide sequence ID" value="NZ_CEML01000004.1"/>
</dbReference>
<dbReference type="EMBL" id="LN831303">
    <property type="protein sequence ID" value="CQH63418.1"/>
    <property type="molecule type" value="Genomic_DNA"/>
</dbReference>
<geneLocation type="plasmid" evidence="4">
    <name>pSTJ001</name>
</geneLocation>
<dbReference type="PANTHER" id="PTHR48081:SF13">
    <property type="entry name" value="ALPHA_BETA HYDROLASE"/>
    <property type="match status" value="1"/>
</dbReference>
<dbReference type="InterPro" id="IPR050300">
    <property type="entry name" value="GDXG_lipolytic_enzyme"/>
</dbReference>
<dbReference type="PANTHER" id="PTHR48081">
    <property type="entry name" value="AB HYDROLASE SUPERFAMILY PROTEIN C4A8.06C"/>
    <property type="match status" value="1"/>
</dbReference>
<proteinExistence type="predicted"/>
<evidence type="ECO:0000259" key="2">
    <source>
        <dbReference type="Pfam" id="PF20434"/>
    </source>
</evidence>
<dbReference type="InterPro" id="IPR049492">
    <property type="entry name" value="BD-FAE-like_dom"/>
</dbReference>
<evidence type="ECO:0000256" key="1">
    <source>
        <dbReference type="ARBA" id="ARBA00022801"/>
    </source>
</evidence>
<keyword evidence="1 3" id="KW-0378">Hydrolase</keyword>
<organism evidence="3 4">
    <name type="scientific">Halobacterium hubeiense</name>
    <dbReference type="NCBI Taxonomy" id="1407499"/>
    <lineage>
        <taxon>Archaea</taxon>
        <taxon>Methanobacteriati</taxon>
        <taxon>Methanobacteriota</taxon>
        <taxon>Stenosarchaea group</taxon>
        <taxon>Halobacteria</taxon>
        <taxon>Halobacteriales</taxon>
        <taxon>Halobacteriaceae</taxon>
        <taxon>Halobacterium</taxon>
    </lineage>
</organism>
<dbReference type="GO" id="GO:0016787">
    <property type="term" value="F:hydrolase activity"/>
    <property type="evidence" value="ECO:0007669"/>
    <property type="project" value="UniProtKB-KW"/>
</dbReference>
<reference evidence="4" key="1">
    <citation type="journal article" date="2016" name="Environ. Microbiol.">
        <title>The complete genome of a viable archaeum isolated from 123-million-year-old rock salt.</title>
        <authorList>
            <person name="Jaakkola S.T."/>
            <person name="Pfeiffer F."/>
            <person name="Ravantti J.J."/>
            <person name="Guo Q."/>
            <person name="Liu Y."/>
            <person name="Chen X."/>
            <person name="Ma H."/>
            <person name="Yang C."/>
            <person name="Oksanen H.M."/>
            <person name="Bamford D.H."/>
        </authorList>
    </citation>
    <scope>NUCLEOTIDE SEQUENCE</scope>
    <source>
        <strain evidence="4">JI20-1</strain>
        <plasmid evidence="4">Plasmid pSTJ001</plasmid>
    </source>
</reference>
<dbReference type="OrthoDB" id="33195at2157"/>
<dbReference type="Gene3D" id="3.40.50.1820">
    <property type="entry name" value="alpha/beta hydrolase"/>
    <property type="match status" value="1"/>
</dbReference>
<dbReference type="SUPFAM" id="SSF53474">
    <property type="entry name" value="alpha/beta-Hydrolases"/>
    <property type="match status" value="1"/>
</dbReference>